<sequence length="249" mass="27485">MDAGTEYVLIRLCVPALLFFTSAALAGAEAGEEAAPPSWSGAAELGTLVTSGNTDSSSLNGKLNVKHEGKVWDKKLKLAARNSKEDGETSKEKYNAELQLDRNFSKRSYLASLLKQERDRFSGFSYQTTGAIGYGYRIFTDKALKAHIEVGPGYRRDKIKDTGVTEEEWIARLAGKLQWMISPDVQLVQEISAEPGQDNSVYESETSLESQVIGALATKLSYSLTYTDKVPDDKVNTDREFGVTLVYRF</sequence>
<keyword evidence="1" id="KW-0732">Signal</keyword>
<dbReference type="Pfam" id="PF04338">
    <property type="entry name" value="DUF481"/>
    <property type="match status" value="1"/>
</dbReference>
<dbReference type="Proteomes" id="UP000202440">
    <property type="component" value="Chromosome"/>
</dbReference>
<organism evidence="2 3">
    <name type="scientific">Bacterioplanes sanyensis</name>
    <dbReference type="NCBI Taxonomy" id="1249553"/>
    <lineage>
        <taxon>Bacteria</taxon>
        <taxon>Pseudomonadati</taxon>
        <taxon>Pseudomonadota</taxon>
        <taxon>Gammaproteobacteria</taxon>
        <taxon>Oceanospirillales</taxon>
        <taxon>Oceanospirillaceae</taxon>
        <taxon>Bacterioplanes</taxon>
    </lineage>
</organism>
<name>A0A222FGD5_9GAMM</name>
<feature type="signal peptide" evidence="1">
    <location>
        <begin position="1"/>
        <end position="26"/>
    </location>
</feature>
<protein>
    <recommendedName>
        <fullName evidence="4">DUF481 domain-containing protein</fullName>
    </recommendedName>
</protein>
<accession>A0A222FGD5</accession>
<proteinExistence type="predicted"/>
<reference evidence="2 3" key="1">
    <citation type="submission" date="2017-07" db="EMBL/GenBank/DDBJ databases">
        <title>Annotated genome sequence of Bacterioplanes sanyensis isolated from Red Sea.</title>
        <authorList>
            <person name="Rehman Z.U."/>
        </authorList>
    </citation>
    <scope>NUCLEOTIDE SEQUENCE [LARGE SCALE GENOMIC DNA]</scope>
    <source>
        <strain evidence="2 3">NV9</strain>
    </source>
</reference>
<dbReference type="InterPro" id="IPR007433">
    <property type="entry name" value="DUF481"/>
</dbReference>
<feature type="chain" id="PRO_5012488349" description="DUF481 domain-containing protein" evidence="1">
    <location>
        <begin position="27"/>
        <end position="249"/>
    </location>
</feature>
<evidence type="ECO:0000256" key="1">
    <source>
        <dbReference type="SAM" id="SignalP"/>
    </source>
</evidence>
<evidence type="ECO:0008006" key="4">
    <source>
        <dbReference type="Google" id="ProtNLM"/>
    </source>
</evidence>
<dbReference type="KEGG" id="bsan:CHH28_05310"/>
<keyword evidence="3" id="KW-1185">Reference proteome</keyword>
<dbReference type="AlphaFoldDB" id="A0A222FGD5"/>
<dbReference type="EMBL" id="CP022530">
    <property type="protein sequence ID" value="ASP38137.1"/>
    <property type="molecule type" value="Genomic_DNA"/>
</dbReference>
<evidence type="ECO:0000313" key="2">
    <source>
        <dbReference type="EMBL" id="ASP38137.1"/>
    </source>
</evidence>
<gene>
    <name evidence="2" type="ORF">CHH28_05310</name>
</gene>
<evidence type="ECO:0000313" key="3">
    <source>
        <dbReference type="Proteomes" id="UP000202440"/>
    </source>
</evidence>